<dbReference type="Gene3D" id="3.40.50.150">
    <property type="entry name" value="Vaccinia Virus protein VP39"/>
    <property type="match status" value="1"/>
</dbReference>
<dbReference type="Proteomes" id="UP001306950">
    <property type="component" value="Unassembled WGS sequence"/>
</dbReference>
<keyword evidence="2" id="KW-0489">Methyltransferase</keyword>
<dbReference type="GO" id="GO:0008168">
    <property type="term" value="F:methyltransferase activity"/>
    <property type="evidence" value="ECO:0007669"/>
    <property type="project" value="UniProtKB-KW"/>
</dbReference>
<dbReference type="GO" id="GO:0032259">
    <property type="term" value="P:methylation"/>
    <property type="evidence" value="ECO:0007669"/>
    <property type="project" value="UniProtKB-KW"/>
</dbReference>
<dbReference type="SUPFAM" id="SSF53335">
    <property type="entry name" value="S-adenosyl-L-methionine-dependent methyltransferases"/>
    <property type="match status" value="1"/>
</dbReference>
<name>A0ABU7VPY7_9BACL</name>
<feature type="domain" description="Methyltransferase" evidence="1">
    <location>
        <begin position="46"/>
        <end position="143"/>
    </location>
</feature>
<dbReference type="PANTHER" id="PTHR43591">
    <property type="entry name" value="METHYLTRANSFERASE"/>
    <property type="match status" value="1"/>
</dbReference>
<gene>
    <name evidence="2" type="ORF">V3851_08245</name>
</gene>
<dbReference type="CDD" id="cd02440">
    <property type="entry name" value="AdoMet_MTases"/>
    <property type="match status" value="1"/>
</dbReference>
<dbReference type="Pfam" id="PF13649">
    <property type="entry name" value="Methyltransf_25"/>
    <property type="match status" value="1"/>
</dbReference>
<protein>
    <submittedName>
        <fullName evidence="2">Class I SAM-dependent methyltransferase</fullName>
        <ecNumber evidence="2">2.1.-.-</ecNumber>
    </submittedName>
</protein>
<evidence type="ECO:0000259" key="1">
    <source>
        <dbReference type="Pfam" id="PF13649"/>
    </source>
</evidence>
<accession>A0ABU7VPY7</accession>
<dbReference type="EC" id="2.1.-.-" evidence="2"/>
<evidence type="ECO:0000313" key="2">
    <source>
        <dbReference type="EMBL" id="MEF2965816.1"/>
    </source>
</evidence>
<keyword evidence="3" id="KW-1185">Reference proteome</keyword>
<evidence type="ECO:0000313" key="3">
    <source>
        <dbReference type="Proteomes" id="UP001306950"/>
    </source>
</evidence>
<organism evidence="2 3">
    <name type="scientific">Paenibacillus haidiansis</name>
    <dbReference type="NCBI Taxonomy" id="1574488"/>
    <lineage>
        <taxon>Bacteria</taxon>
        <taxon>Bacillati</taxon>
        <taxon>Bacillota</taxon>
        <taxon>Bacilli</taxon>
        <taxon>Bacillales</taxon>
        <taxon>Paenibacillaceae</taxon>
        <taxon>Paenibacillus</taxon>
    </lineage>
</organism>
<proteinExistence type="predicted"/>
<dbReference type="RefSeq" id="WP_331846046.1">
    <property type="nucleotide sequence ID" value="NZ_JAZHPZ010000003.1"/>
</dbReference>
<dbReference type="InterPro" id="IPR029063">
    <property type="entry name" value="SAM-dependent_MTases_sf"/>
</dbReference>
<sequence length="159" mass="18078">MNLNAVVSYYEDYDESSRLTTDNSRRLEFITTTYALDKYISNGRDILELGAGMGIYSFYYAEKGNTVTSTDITPKLVQYIQEKIDRSALENIRARELDARDLSAFAAGSFDAVLCLGPMYHLVEPADQRKCINECLRVLKPNGVLAVAYVNRFLYCLIW</sequence>
<dbReference type="EMBL" id="JAZHPZ010000003">
    <property type="protein sequence ID" value="MEF2965816.1"/>
    <property type="molecule type" value="Genomic_DNA"/>
</dbReference>
<keyword evidence="2" id="KW-0808">Transferase</keyword>
<reference evidence="2 3" key="1">
    <citation type="submission" date="2024-02" db="EMBL/GenBank/DDBJ databases">
        <title>A nitrogen-fixing paenibacillus bacterium.</title>
        <authorList>
            <person name="Zhang W.L."/>
            <person name="Chen S.F."/>
        </authorList>
    </citation>
    <scope>NUCLEOTIDE SEQUENCE [LARGE SCALE GENOMIC DNA]</scope>
    <source>
        <strain evidence="2 3">M1</strain>
    </source>
</reference>
<comment type="caution">
    <text evidence="2">The sequence shown here is derived from an EMBL/GenBank/DDBJ whole genome shotgun (WGS) entry which is preliminary data.</text>
</comment>
<dbReference type="InterPro" id="IPR041698">
    <property type="entry name" value="Methyltransf_25"/>
</dbReference>